<dbReference type="AlphaFoldDB" id="A0A4R5NR74"/>
<dbReference type="InterPro" id="IPR036196">
    <property type="entry name" value="Ptyr_pPase_sf"/>
</dbReference>
<feature type="active site" description="Nucleophile" evidence="6">
    <location>
        <position position="8"/>
    </location>
</feature>
<dbReference type="InterPro" id="IPR050438">
    <property type="entry name" value="LMW_PTPase"/>
</dbReference>
<evidence type="ECO:0000313" key="9">
    <source>
        <dbReference type="Proteomes" id="UP000294854"/>
    </source>
</evidence>
<dbReference type="PANTHER" id="PTHR11717:SF7">
    <property type="entry name" value="LOW MOLECULAR WEIGHT PHOSPHOTYROSINE PROTEIN PHOSPHATASE"/>
    <property type="match status" value="1"/>
</dbReference>
<comment type="catalytic activity">
    <reaction evidence="5">
        <text>O-phospho-L-tyrosyl-[protein] + H2O = L-tyrosyl-[protein] + phosphate</text>
        <dbReference type="Rhea" id="RHEA:10684"/>
        <dbReference type="Rhea" id="RHEA-COMP:10136"/>
        <dbReference type="Rhea" id="RHEA-COMP:20101"/>
        <dbReference type="ChEBI" id="CHEBI:15377"/>
        <dbReference type="ChEBI" id="CHEBI:43474"/>
        <dbReference type="ChEBI" id="CHEBI:46858"/>
        <dbReference type="ChEBI" id="CHEBI:61978"/>
        <dbReference type="EC" id="3.1.3.48"/>
    </reaction>
</comment>
<dbReference type="Proteomes" id="UP000294854">
    <property type="component" value="Unassembled WGS sequence"/>
</dbReference>
<keyword evidence="4" id="KW-0904">Protein phosphatase</keyword>
<dbReference type="EC" id="3.1.3.48" evidence="2"/>
<evidence type="ECO:0000256" key="2">
    <source>
        <dbReference type="ARBA" id="ARBA00013064"/>
    </source>
</evidence>
<gene>
    <name evidence="8" type="ORF">C5L31_000708</name>
</gene>
<feature type="domain" description="Phosphotyrosine protein phosphatase I" evidence="7">
    <location>
        <begin position="2"/>
        <end position="149"/>
    </location>
</feature>
<evidence type="ECO:0000313" key="8">
    <source>
        <dbReference type="EMBL" id="TDG79441.1"/>
    </source>
</evidence>
<evidence type="ECO:0000256" key="6">
    <source>
        <dbReference type="PIRSR" id="PIRSR617867-1"/>
    </source>
</evidence>
<dbReference type="InterPro" id="IPR023485">
    <property type="entry name" value="Ptyr_pPase"/>
</dbReference>
<evidence type="ECO:0000256" key="3">
    <source>
        <dbReference type="ARBA" id="ARBA00022801"/>
    </source>
</evidence>
<comment type="caution">
    <text evidence="8">The sequence shown here is derived from an EMBL/GenBank/DDBJ whole genome shotgun (WGS) entry which is preliminary data.</text>
</comment>
<proteinExistence type="inferred from homology"/>
<dbReference type="SMART" id="SM00226">
    <property type="entry name" value="LMWPc"/>
    <property type="match status" value="1"/>
</dbReference>
<dbReference type="SUPFAM" id="SSF52788">
    <property type="entry name" value="Phosphotyrosine protein phosphatases I"/>
    <property type="match status" value="1"/>
</dbReference>
<feature type="active site" description="Proton donor" evidence="6">
    <location>
        <position position="125"/>
    </location>
</feature>
<evidence type="ECO:0000256" key="1">
    <source>
        <dbReference type="ARBA" id="ARBA00011063"/>
    </source>
</evidence>
<dbReference type="Pfam" id="PF01451">
    <property type="entry name" value="LMWPc"/>
    <property type="match status" value="1"/>
</dbReference>
<dbReference type="STRING" id="1122149.FD44_GL000240"/>
<keyword evidence="9" id="KW-1185">Reference proteome</keyword>
<dbReference type="GO" id="GO:0004725">
    <property type="term" value="F:protein tyrosine phosphatase activity"/>
    <property type="evidence" value="ECO:0007669"/>
    <property type="project" value="UniProtKB-EC"/>
</dbReference>
<dbReference type="PRINTS" id="PR00719">
    <property type="entry name" value="LMWPTPASE"/>
</dbReference>
<dbReference type="RefSeq" id="WP_010620766.1">
    <property type="nucleotide sequence ID" value="NZ_CP042371.1"/>
</dbReference>
<organism evidence="8 9">
    <name type="scientific">Secundilactobacillus malefermentans</name>
    <dbReference type="NCBI Taxonomy" id="176292"/>
    <lineage>
        <taxon>Bacteria</taxon>
        <taxon>Bacillati</taxon>
        <taxon>Bacillota</taxon>
        <taxon>Bacilli</taxon>
        <taxon>Lactobacillales</taxon>
        <taxon>Lactobacillaceae</taxon>
        <taxon>Secundilactobacillus</taxon>
    </lineage>
</organism>
<evidence type="ECO:0000256" key="4">
    <source>
        <dbReference type="ARBA" id="ARBA00022912"/>
    </source>
</evidence>
<keyword evidence="3" id="KW-0378">Hydrolase</keyword>
<dbReference type="Gene3D" id="3.40.50.2300">
    <property type="match status" value="1"/>
</dbReference>
<protein>
    <recommendedName>
        <fullName evidence="2">protein-tyrosine-phosphatase</fullName>
        <ecNumber evidence="2">3.1.3.48</ecNumber>
    </recommendedName>
</protein>
<dbReference type="CDD" id="cd16343">
    <property type="entry name" value="LMWPTP"/>
    <property type="match status" value="1"/>
</dbReference>
<evidence type="ECO:0000259" key="7">
    <source>
        <dbReference type="SMART" id="SM00226"/>
    </source>
</evidence>
<sequence>MKSVMFVCLGNICRSPMAEAIFNKLVSDANLSHKITVSSRATSTEERGNAPHPGAQKVMRQHHLNFDGFRSQPISQEDFETADFIITMDNQNIVNLNRMAPANTAEKIRLCLDILPDHRGEEIPDPWYTHKFDYTYEMLAMALPAWLDVVKKSL</sequence>
<reference evidence="8 9" key="1">
    <citation type="journal article" date="2019" name="Appl. Microbiol. Biotechnol.">
        <title>Uncovering carbohydrate metabolism through a genotype-phenotype association study of 56 lactic acid bacteria genomes.</title>
        <authorList>
            <person name="Buron-Moles G."/>
            <person name="Chailyan A."/>
            <person name="Dolejs I."/>
            <person name="Forster J."/>
            <person name="Miks M.H."/>
        </authorList>
    </citation>
    <scope>NUCLEOTIDE SEQUENCE [LARGE SCALE GENOMIC DNA]</scope>
    <source>
        <strain evidence="8 9">ATCC 49373</strain>
    </source>
</reference>
<evidence type="ECO:0000256" key="5">
    <source>
        <dbReference type="ARBA" id="ARBA00051722"/>
    </source>
</evidence>
<accession>A0A4R5NR74</accession>
<comment type="similarity">
    <text evidence="1">Belongs to the low molecular weight phosphotyrosine protein phosphatase family.</text>
</comment>
<dbReference type="OrthoDB" id="9784339at2"/>
<name>A0A4R5NR74_9LACO</name>
<dbReference type="EMBL" id="PUFO01000023">
    <property type="protein sequence ID" value="TDG79441.1"/>
    <property type="molecule type" value="Genomic_DNA"/>
</dbReference>
<dbReference type="InterPro" id="IPR017867">
    <property type="entry name" value="Tyr_phospatase_low_mol_wt"/>
</dbReference>
<feature type="active site" evidence="6">
    <location>
        <position position="14"/>
    </location>
</feature>
<dbReference type="PANTHER" id="PTHR11717">
    <property type="entry name" value="LOW MOLECULAR WEIGHT PROTEIN TYROSINE PHOSPHATASE"/>
    <property type="match status" value="1"/>
</dbReference>